<keyword evidence="3" id="KW-1185">Reference proteome</keyword>
<sequence>MQPLPSVLGGPVSGVLGAGPRQVRSISSSSRNLPHPLPLLPCSSASIVLKVEQDLAVSSVPHQPMTATHMSEDLPAGLWPLRLVQAFLRAFLTLTSGASGVVRLGCLQ</sequence>
<proteinExistence type="predicted"/>
<dbReference type="AlphaFoldDB" id="A0A8J5CDY1"/>
<evidence type="ECO:0000313" key="3">
    <source>
        <dbReference type="Proteomes" id="UP000770661"/>
    </source>
</evidence>
<organism evidence="2 3">
    <name type="scientific">Chionoecetes opilio</name>
    <name type="common">Atlantic snow crab</name>
    <name type="synonym">Cancer opilio</name>
    <dbReference type="NCBI Taxonomy" id="41210"/>
    <lineage>
        <taxon>Eukaryota</taxon>
        <taxon>Metazoa</taxon>
        <taxon>Ecdysozoa</taxon>
        <taxon>Arthropoda</taxon>
        <taxon>Crustacea</taxon>
        <taxon>Multicrustacea</taxon>
        <taxon>Malacostraca</taxon>
        <taxon>Eumalacostraca</taxon>
        <taxon>Eucarida</taxon>
        <taxon>Decapoda</taxon>
        <taxon>Pleocyemata</taxon>
        <taxon>Brachyura</taxon>
        <taxon>Eubrachyura</taxon>
        <taxon>Majoidea</taxon>
        <taxon>Majidae</taxon>
        <taxon>Chionoecetes</taxon>
    </lineage>
</organism>
<evidence type="ECO:0000256" key="1">
    <source>
        <dbReference type="SAM" id="MobiDB-lite"/>
    </source>
</evidence>
<accession>A0A8J5CDY1</accession>
<dbReference type="EMBL" id="JACEEZ010024821">
    <property type="protein sequence ID" value="KAG0707641.1"/>
    <property type="molecule type" value="Genomic_DNA"/>
</dbReference>
<dbReference type="Proteomes" id="UP000770661">
    <property type="component" value="Unassembled WGS sequence"/>
</dbReference>
<evidence type="ECO:0000313" key="2">
    <source>
        <dbReference type="EMBL" id="KAG0707641.1"/>
    </source>
</evidence>
<comment type="caution">
    <text evidence="2">The sequence shown here is derived from an EMBL/GenBank/DDBJ whole genome shotgun (WGS) entry which is preliminary data.</text>
</comment>
<feature type="region of interest" description="Disordered" evidence="1">
    <location>
        <begin position="1"/>
        <end position="35"/>
    </location>
</feature>
<protein>
    <submittedName>
        <fullName evidence="2">Uncharacterized protein</fullName>
    </submittedName>
</protein>
<feature type="compositionally biased region" description="Low complexity" evidence="1">
    <location>
        <begin position="1"/>
        <end position="15"/>
    </location>
</feature>
<name>A0A8J5CDY1_CHIOP</name>
<gene>
    <name evidence="2" type="ORF">GWK47_024142</name>
</gene>
<reference evidence="2" key="1">
    <citation type="submission" date="2020-07" db="EMBL/GenBank/DDBJ databases">
        <title>The High-quality genome of the commercially important snow crab, Chionoecetes opilio.</title>
        <authorList>
            <person name="Jeong J.-H."/>
            <person name="Ryu S."/>
        </authorList>
    </citation>
    <scope>NUCLEOTIDE SEQUENCE</scope>
    <source>
        <strain evidence="2">MADBK_172401_WGS</strain>
        <tissue evidence="2">Digestive gland</tissue>
    </source>
</reference>